<dbReference type="GO" id="GO:0000455">
    <property type="term" value="P:enzyme-directed rRNA pseudouridine synthesis"/>
    <property type="evidence" value="ECO:0007669"/>
    <property type="project" value="TreeGrafter"/>
</dbReference>
<dbReference type="NCBIfam" id="TIGR00005">
    <property type="entry name" value="rluA_subfam"/>
    <property type="match status" value="1"/>
</dbReference>
<organism evidence="6 7">
    <name type="scientific">Candidatus Gottesmanbacteria bacterium RIFCSPHIGHO2_02_FULL_40_13</name>
    <dbReference type="NCBI Taxonomy" id="1798384"/>
    <lineage>
        <taxon>Bacteria</taxon>
        <taxon>Candidatus Gottesmaniibacteriota</taxon>
    </lineage>
</organism>
<comment type="function">
    <text evidence="4">Responsible for synthesis of pseudouridine from uracil.</text>
</comment>
<evidence type="ECO:0000259" key="5">
    <source>
        <dbReference type="Pfam" id="PF00849"/>
    </source>
</evidence>
<dbReference type="InterPro" id="IPR050188">
    <property type="entry name" value="RluA_PseudoU_synthase"/>
</dbReference>
<dbReference type="InterPro" id="IPR006145">
    <property type="entry name" value="PsdUridine_synth_RsuA/RluA"/>
</dbReference>
<evidence type="ECO:0000256" key="4">
    <source>
        <dbReference type="RuleBase" id="RU362028"/>
    </source>
</evidence>
<dbReference type="EMBL" id="MFJN01000048">
    <property type="protein sequence ID" value="OGG20387.1"/>
    <property type="molecule type" value="Genomic_DNA"/>
</dbReference>
<dbReference type="GO" id="GO:0009982">
    <property type="term" value="F:pseudouridine synthase activity"/>
    <property type="evidence" value="ECO:0007669"/>
    <property type="project" value="InterPro"/>
</dbReference>
<feature type="active site" evidence="3">
    <location>
        <position position="65"/>
    </location>
</feature>
<evidence type="ECO:0000256" key="2">
    <source>
        <dbReference type="ARBA" id="ARBA00023235"/>
    </source>
</evidence>
<dbReference type="CDD" id="cd02869">
    <property type="entry name" value="PseudoU_synth_RluA_like"/>
    <property type="match status" value="1"/>
</dbReference>
<dbReference type="InterPro" id="IPR006224">
    <property type="entry name" value="PsdUridine_synth_RluA-like_CS"/>
</dbReference>
<dbReference type="EC" id="5.4.99.-" evidence="4"/>
<comment type="caution">
    <text evidence="6">The sequence shown here is derived from an EMBL/GenBank/DDBJ whole genome shotgun (WGS) entry which is preliminary data.</text>
</comment>
<comment type="similarity">
    <text evidence="1 4">Belongs to the pseudouridine synthase RluA family.</text>
</comment>
<evidence type="ECO:0000313" key="7">
    <source>
        <dbReference type="Proteomes" id="UP000177092"/>
    </source>
</evidence>
<reference evidence="6 7" key="1">
    <citation type="journal article" date="2016" name="Nat. Commun.">
        <title>Thousands of microbial genomes shed light on interconnected biogeochemical processes in an aquifer system.</title>
        <authorList>
            <person name="Anantharaman K."/>
            <person name="Brown C.T."/>
            <person name="Hug L.A."/>
            <person name="Sharon I."/>
            <person name="Castelle C.J."/>
            <person name="Probst A.J."/>
            <person name="Thomas B.C."/>
            <person name="Singh A."/>
            <person name="Wilkins M.J."/>
            <person name="Karaoz U."/>
            <person name="Brodie E.L."/>
            <person name="Williams K.H."/>
            <person name="Hubbard S.S."/>
            <person name="Banfield J.F."/>
        </authorList>
    </citation>
    <scope>NUCLEOTIDE SEQUENCE [LARGE SCALE GENOMIC DNA]</scope>
</reference>
<evidence type="ECO:0000256" key="3">
    <source>
        <dbReference type="PIRSR" id="PIRSR606225-1"/>
    </source>
</evidence>
<dbReference type="Pfam" id="PF00849">
    <property type="entry name" value="PseudoU_synth_2"/>
    <property type="match status" value="1"/>
</dbReference>
<dbReference type="AlphaFoldDB" id="A0A1F6A7R4"/>
<gene>
    <name evidence="6" type="ORF">A3D03_06090</name>
</gene>
<accession>A0A1F6A7R4</accession>
<dbReference type="PROSITE" id="PS01129">
    <property type="entry name" value="PSI_RLU"/>
    <property type="match status" value="1"/>
</dbReference>
<proteinExistence type="inferred from homology"/>
<evidence type="ECO:0000256" key="1">
    <source>
        <dbReference type="ARBA" id="ARBA00010876"/>
    </source>
</evidence>
<dbReference type="GO" id="GO:0003723">
    <property type="term" value="F:RNA binding"/>
    <property type="evidence" value="ECO:0007669"/>
    <property type="project" value="InterPro"/>
</dbReference>
<protein>
    <recommendedName>
        <fullName evidence="4">Pseudouridine synthase</fullName>
        <ecNumber evidence="4">5.4.99.-</ecNumber>
    </recommendedName>
</protein>
<comment type="catalytic activity">
    <reaction evidence="4">
        <text>a uridine in RNA = a pseudouridine in RNA</text>
        <dbReference type="Rhea" id="RHEA:48348"/>
        <dbReference type="Rhea" id="RHEA-COMP:12068"/>
        <dbReference type="Rhea" id="RHEA-COMP:12069"/>
        <dbReference type="ChEBI" id="CHEBI:65314"/>
        <dbReference type="ChEBI" id="CHEBI:65315"/>
    </reaction>
</comment>
<feature type="domain" description="Pseudouridine synthase RsuA/RluA-like" evidence="5">
    <location>
        <begin position="12"/>
        <end position="172"/>
    </location>
</feature>
<dbReference type="GO" id="GO:0140098">
    <property type="term" value="F:catalytic activity, acting on RNA"/>
    <property type="evidence" value="ECO:0007669"/>
    <property type="project" value="UniProtKB-ARBA"/>
</dbReference>
<dbReference type="InterPro" id="IPR006225">
    <property type="entry name" value="PsdUridine_synth_RluC/D"/>
</dbReference>
<name>A0A1F6A7R4_9BACT</name>
<dbReference type="Proteomes" id="UP000177092">
    <property type="component" value="Unassembled WGS sequence"/>
</dbReference>
<dbReference type="InterPro" id="IPR020103">
    <property type="entry name" value="PsdUridine_synth_cat_dom_sf"/>
</dbReference>
<dbReference type="PANTHER" id="PTHR21600">
    <property type="entry name" value="MITOCHONDRIAL RNA PSEUDOURIDINE SYNTHASE"/>
    <property type="match status" value="1"/>
</dbReference>
<dbReference type="STRING" id="1798384.A3D03_06090"/>
<dbReference type="PANTHER" id="PTHR21600:SF44">
    <property type="entry name" value="RIBOSOMAL LARGE SUBUNIT PSEUDOURIDINE SYNTHASE D"/>
    <property type="match status" value="1"/>
</dbReference>
<keyword evidence="2 4" id="KW-0413">Isomerase</keyword>
<dbReference type="SUPFAM" id="SSF55120">
    <property type="entry name" value="Pseudouridine synthase"/>
    <property type="match status" value="1"/>
</dbReference>
<sequence length="246" mass="28028">MNIKILFEDEDLAVLDKPAGTVVNRALSVKDETVQDFVDKNIGLKATAGDSSEFLSRSGVVHRLDKDTSGVLIVAKNTASFILLQSLFKERKINKKYKALVHGKVIPDRGEINAPVGRLPWNRERFGVLSEGKEAQTSYRVSSYYEYEKQPYSLIEASPYTGRTHQIRVHMKYIGHSIISDKFYAGRKTYKKDLAFCPRLFLHASFIMFRHPLKGKNFDIESMLPEDLLKVLTKMNKVEDLDKKAV</sequence>
<dbReference type="Gene3D" id="3.30.2350.10">
    <property type="entry name" value="Pseudouridine synthase"/>
    <property type="match status" value="1"/>
</dbReference>
<evidence type="ECO:0000313" key="6">
    <source>
        <dbReference type="EMBL" id="OGG20387.1"/>
    </source>
</evidence>